<dbReference type="Gene3D" id="1.20.1200.10">
    <property type="entry name" value="Cobalamin adenosyltransferase-like"/>
    <property type="match status" value="1"/>
</dbReference>
<evidence type="ECO:0000259" key="4">
    <source>
        <dbReference type="Pfam" id="PF01923"/>
    </source>
</evidence>
<keyword evidence="1 5" id="KW-0808">Transferase</keyword>
<dbReference type="NCBIfam" id="TIGR00636">
    <property type="entry name" value="PduO_Nterm"/>
    <property type="match status" value="1"/>
</dbReference>
<dbReference type="EMBL" id="CABL01000014">
    <property type="protein sequence ID" value="CBH75648.1"/>
    <property type="molecule type" value="Genomic_DNA"/>
</dbReference>
<feature type="domain" description="Cobalamin adenosyltransferase-like" evidence="4">
    <location>
        <begin position="8"/>
        <end position="172"/>
    </location>
</feature>
<proteinExistence type="predicted"/>
<evidence type="ECO:0000256" key="1">
    <source>
        <dbReference type="ARBA" id="ARBA00022679"/>
    </source>
</evidence>
<dbReference type="PANTHER" id="PTHR12213">
    <property type="entry name" value="CORRINOID ADENOSYLTRANSFERASE"/>
    <property type="match status" value="1"/>
</dbReference>
<dbReference type="GO" id="GO:0005524">
    <property type="term" value="F:ATP binding"/>
    <property type="evidence" value="ECO:0007669"/>
    <property type="project" value="UniProtKB-KW"/>
</dbReference>
<keyword evidence="3" id="KW-0067">ATP-binding</keyword>
<dbReference type="Pfam" id="PF01923">
    <property type="entry name" value="Cob_adeno_trans"/>
    <property type="match status" value="1"/>
</dbReference>
<reference evidence="5" key="1">
    <citation type="submission" date="2009-10" db="EMBL/GenBank/DDBJ databases">
        <title>Diversity of trophic interactions inside an arsenic-rich microbial ecosystem.</title>
        <authorList>
            <person name="Bertin P.N."/>
            <person name="Heinrich-Salmeron A."/>
            <person name="Pelletier E."/>
            <person name="Goulhen-Chollet F."/>
            <person name="Arsene-Ploetze F."/>
            <person name="Gallien S."/>
            <person name="Calteau A."/>
            <person name="Vallenet D."/>
            <person name="Casiot C."/>
            <person name="Chane-Woon-Ming B."/>
            <person name="Giloteaux L."/>
            <person name="Barakat M."/>
            <person name="Bonnefoy V."/>
            <person name="Bruneel O."/>
            <person name="Chandler M."/>
            <person name="Cleiss J."/>
            <person name="Duran R."/>
            <person name="Elbaz-Poulichet F."/>
            <person name="Fonknechten N."/>
            <person name="Lauga B."/>
            <person name="Mornico D."/>
            <person name="Ortet P."/>
            <person name="Schaeffer C."/>
            <person name="Siguier P."/>
            <person name="Alexander Thil Smith A."/>
            <person name="Van Dorsselaer A."/>
            <person name="Weissenbach J."/>
            <person name="Medigue C."/>
            <person name="Le Paslier D."/>
        </authorList>
    </citation>
    <scope>NUCLEOTIDE SEQUENCE</scope>
</reference>
<protein>
    <submittedName>
        <fullName evidence="5">Cobalamin adenosyltransferase</fullName>
    </submittedName>
</protein>
<keyword evidence="2" id="KW-0547">Nucleotide-binding</keyword>
<gene>
    <name evidence="5" type="ORF">CARN1_2511</name>
</gene>
<dbReference type="SUPFAM" id="SSF89028">
    <property type="entry name" value="Cobalamin adenosyltransferase-like"/>
    <property type="match status" value="1"/>
</dbReference>
<evidence type="ECO:0000313" key="5">
    <source>
        <dbReference type="EMBL" id="CBH75648.1"/>
    </source>
</evidence>
<accession>E6PGR0</accession>
<comment type="caution">
    <text evidence="5">The sequence shown here is derived from an EMBL/GenBank/DDBJ whole genome shotgun (WGS) entry which is preliminary data.</text>
</comment>
<organism evidence="5">
    <name type="scientific">mine drainage metagenome</name>
    <dbReference type="NCBI Taxonomy" id="410659"/>
    <lineage>
        <taxon>unclassified sequences</taxon>
        <taxon>metagenomes</taxon>
        <taxon>ecological metagenomes</taxon>
    </lineage>
</organism>
<evidence type="ECO:0000256" key="3">
    <source>
        <dbReference type="ARBA" id="ARBA00022840"/>
    </source>
</evidence>
<dbReference type="AlphaFoldDB" id="E6PGR0"/>
<evidence type="ECO:0000256" key="2">
    <source>
        <dbReference type="ARBA" id="ARBA00022741"/>
    </source>
</evidence>
<dbReference type="GO" id="GO:0008817">
    <property type="term" value="F:corrinoid adenosyltransferase activity"/>
    <property type="evidence" value="ECO:0007669"/>
    <property type="project" value="TreeGrafter"/>
</dbReference>
<name>E6PGR0_9ZZZZ</name>
<dbReference type="PANTHER" id="PTHR12213:SF0">
    <property type="entry name" value="CORRINOID ADENOSYLTRANSFERASE MMAB"/>
    <property type="match status" value="1"/>
</dbReference>
<dbReference type="InterPro" id="IPR016030">
    <property type="entry name" value="CblAdoTrfase-like"/>
</dbReference>
<dbReference type="InterPro" id="IPR029499">
    <property type="entry name" value="PduO-typ"/>
</dbReference>
<sequence>MVRLSPSISTKKGDAGVTRLGGGEQISKADARVEAYGAIDELNTFIGLARSLCNDEEICGIVRAIQRELFPIGSAISTKPTAKKSVPAIGKEMVHRLDALVERFEAEPKILRDWSIPGDFEGSAAFDVARAICRRAERAAVRYVTTGGVVQPTVLEYLNRLSDVLWLCARVVEARHGVDARLRDDEHPGPPWSRAW</sequence>
<dbReference type="InterPro" id="IPR036451">
    <property type="entry name" value="CblAdoTrfase-like_sf"/>
</dbReference>